<name>A0A7M5V302_9CNID</name>
<feature type="region of interest" description="Disordered" evidence="1">
    <location>
        <begin position="311"/>
        <end position="517"/>
    </location>
</feature>
<feature type="compositionally biased region" description="Polar residues" evidence="1">
    <location>
        <begin position="374"/>
        <end position="385"/>
    </location>
</feature>
<dbReference type="Gene3D" id="1.20.120.330">
    <property type="entry name" value="Nucleotidyltransferases domain 2"/>
    <property type="match status" value="1"/>
</dbReference>
<dbReference type="GO" id="GO:0005925">
    <property type="term" value="C:focal adhesion"/>
    <property type="evidence" value="ECO:0007669"/>
    <property type="project" value="InterPro"/>
</dbReference>
<dbReference type="Proteomes" id="UP000594262">
    <property type="component" value="Unplaced"/>
</dbReference>
<sequence>MVDTLHTTSLTKDTTTGLMNLNQLFLELKNNLISVEKMNKMTSANNNNNNFDSSTGRMKFPRTNTAPIIRAVKKKTRINITDYNFTLPTRGRNGRSSSADSDEVVGRLNSLMDDLETSFSSLLKSNVSLDTDSSDAENDEAFEVATSPSQKYVLDNFSQYLYRKYSLRSKDSLKPIKPPRRMSDSRLNDFHRQQTRNSSSSSDSGEGMLHNISQHSTLCRRLKTLEASFGLTLKKQLHSVIVKRMREMNVSGCVYCLYALYEKQKRDAEEKVKQIRKTLQEQEHLQERLRQQKEESDADNEWLKSEDEKAYVETASQGDPSSPTDPSTTDPSTTDEVDSKTRLSKRHSYNGEKTEYDKDRLSEVWDRKMEQTKNAKSLNLRQSTNHLRRNTPFRASMPLWAPMASTDEQRPKTQEGRPLPPVPSSPTEVERPTQPAPPLKTKNDNPPPPKPERSLSSEAKASNSDDEYARPQKHKNDDMDPAAMRRSKTISAVDRPKSRDSPGMLRRNTETARSSRAKEVLPANDIVYQHTTSVVKSVIEFNTGVQHAQPEEFVDLVKVVGLNLRDLLAEVDNGVQNIPESAQKEIEMAHKVLSSDMAELVAKMKLAQKYAETTLGQENKRLMLAAAHALAIDAKNLYDTYSKVRENSLNNENNLS</sequence>
<reference evidence="3" key="1">
    <citation type="submission" date="2021-01" db="UniProtKB">
        <authorList>
            <consortium name="EnsemblMetazoa"/>
        </authorList>
    </citation>
    <scope>IDENTIFICATION</scope>
</reference>
<accession>A0A7M5V302</accession>
<feature type="compositionally biased region" description="Low complexity" evidence="1">
    <location>
        <begin position="319"/>
        <end position="334"/>
    </location>
</feature>
<proteinExistence type="predicted"/>
<evidence type="ECO:0000256" key="1">
    <source>
        <dbReference type="SAM" id="MobiDB-lite"/>
    </source>
</evidence>
<feature type="region of interest" description="Disordered" evidence="1">
    <location>
        <begin position="286"/>
        <end position="305"/>
    </location>
</feature>
<feature type="domain" description="Focal AT" evidence="2">
    <location>
        <begin position="524"/>
        <end position="645"/>
    </location>
</feature>
<dbReference type="OrthoDB" id="9976756at2759"/>
<feature type="region of interest" description="Disordered" evidence="1">
    <location>
        <begin position="172"/>
        <end position="209"/>
    </location>
</feature>
<keyword evidence="4" id="KW-1185">Reference proteome</keyword>
<protein>
    <recommendedName>
        <fullName evidence="2">Focal AT domain-containing protein</fullName>
    </recommendedName>
</protein>
<evidence type="ECO:0000259" key="2">
    <source>
        <dbReference type="Pfam" id="PF03623"/>
    </source>
</evidence>
<dbReference type="InterPro" id="IPR005189">
    <property type="entry name" value="Focal_adhesion_kin_target_dom"/>
</dbReference>
<dbReference type="InterPro" id="IPR036137">
    <property type="entry name" value="Focal_adhe_kin_target_dom_sf"/>
</dbReference>
<organism evidence="3 4">
    <name type="scientific">Clytia hemisphaerica</name>
    <dbReference type="NCBI Taxonomy" id="252671"/>
    <lineage>
        <taxon>Eukaryota</taxon>
        <taxon>Metazoa</taxon>
        <taxon>Cnidaria</taxon>
        <taxon>Hydrozoa</taxon>
        <taxon>Hydroidolina</taxon>
        <taxon>Leptothecata</taxon>
        <taxon>Obeliida</taxon>
        <taxon>Clytiidae</taxon>
        <taxon>Clytia</taxon>
    </lineage>
</organism>
<dbReference type="EnsemblMetazoa" id="CLYHEMT005274.2">
    <property type="protein sequence ID" value="CLYHEMP005274.2"/>
    <property type="gene ID" value="CLYHEMG005274"/>
</dbReference>
<feature type="compositionally biased region" description="Basic and acidic residues" evidence="1">
    <location>
        <begin position="349"/>
        <end position="373"/>
    </location>
</feature>
<evidence type="ECO:0000313" key="3">
    <source>
        <dbReference type="EnsemblMetazoa" id="CLYHEMP005274.2"/>
    </source>
</evidence>
<dbReference type="Pfam" id="PF03623">
    <property type="entry name" value="Focal_AT"/>
    <property type="match status" value="1"/>
</dbReference>
<dbReference type="GO" id="GO:0007172">
    <property type="term" value="P:signal complex assembly"/>
    <property type="evidence" value="ECO:0007669"/>
    <property type="project" value="InterPro"/>
</dbReference>
<dbReference type="AlphaFoldDB" id="A0A7M5V302"/>
<dbReference type="SUPFAM" id="SSF68993">
    <property type="entry name" value="FAT domain of focal adhesion kinase"/>
    <property type="match status" value="1"/>
</dbReference>
<feature type="compositionally biased region" description="Basic and acidic residues" evidence="1">
    <location>
        <begin position="467"/>
        <end position="478"/>
    </location>
</feature>
<feature type="compositionally biased region" description="Basic and acidic residues" evidence="1">
    <location>
        <begin position="181"/>
        <end position="192"/>
    </location>
</feature>
<evidence type="ECO:0000313" key="4">
    <source>
        <dbReference type="Proteomes" id="UP000594262"/>
    </source>
</evidence>
<dbReference type="GO" id="GO:0004713">
    <property type="term" value="F:protein tyrosine kinase activity"/>
    <property type="evidence" value="ECO:0007669"/>
    <property type="project" value="InterPro"/>
</dbReference>